<dbReference type="Gene3D" id="3.40.630.30">
    <property type="match status" value="1"/>
</dbReference>
<evidence type="ECO:0000256" key="2">
    <source>
        <dbReference type="ARBA" id="ARBA00023315"/>
    </source>
</evidence>
<dbReference type="OrthoDB" id="5459937at2"/>
<evidence type="ECO:0000313" key="5">
    <source>
        <dbReference type="Proteomes" id="UP000243374"/>
    </source>
</evidence>
<keyword evidence="1 4" id="KW-0808">Transferase</keyword>
<dbReference type="InterPro" id="IPR000182">
    <property type="entry name" value="GNAT_dom"/>
</dbReference>
<evidence type="ECO:0000256" key="1">
    <source>
        <dbReference type="ARBA" id="ARBA00022679"/>
    </source>
</evidence>
<dbReference type="PANTHER" id="PTHR43072">
    <property type="entry name" value="N-ACETYLTRANSFERASE"/>
    <property type="match status" value="1"/>
</dbReference>
<dbReference type="EMBL" id="FOSF01000090">
    <property type="protein sequence ID" value="SFK49515.1"/>
    <property type="molecule type" value="Genomic_DNA"/>
</dbReference>
<proteinExistence type="predicted"/>
<dbReference type="RefSeq" id="WP_083397059.1">
    <property type="nucleotide sequence ID" value="NZ_CP047056.1"/>
</dbReference>
<evidence type="ECO:0000259" key="3">
    <source>
        <dbReference type="PROSITE" id="PS51186"/>
    </source>
</evidence>
<accession>A0A662ZEQ2</accession>
<dbReference type="AlphaFoldDB" id="A0A662ZEQ2"/>
<name>A0A662ZEQ2_9GAMM</name>
<dbReference type="Proteomes" id="UP000243374">
    <property type="component" value="Unassembled WGS sequence"/>
</dbReference>
<dbReference type="GO" id="GO:0016747">
    <property type="term" value="F:acyltransferase activity, transferring groups other than amino-acyl groups"/>
    <property type="evidence" value="ECO:0007669"/>
    <property type="project" value="InterPro"/>
</dbReference>
<dbReference type="SUPFAM" id="SSF55729">
    <property type="entry name" value="Acyl-CoA N-acyltransferases (Nat)"/>
    <property type="match status" value="1"/>
</dbReference>
<protein>
    <submittedName>
        <fullName evidence="4">Phosphinothricin acetyltransferase</fullName>
    </submittedName>
</protein>
<sequence>MIRNASLDDVASINKIYNHEVLNTTVTFDTQPRDHSVGLKWFLAHNDSNHPIFVYVNDSQEVIGYCSLSPYRYLDAYAQTAEISLYVHKDYRKQGIGRKLCKYVLEYAETRDDLHNIIAVITTDNEKSLNLFKSFGFEDGGTIPETGRKFGKLLSITNLYKII</sequence>
<dbReference type="PANTHER" id="PTHR43072:SF23">
    <property type="entry name" value="UPF0039 PROTEIN C11D3.02C"/>
    <property type="match status" value="1"/>
</dbReference>
<gene>
    <name evidence="4" type="ORF">SAMN04487865_109011</name>
</gene>
<dbReference type="CDD" id="cd04301">
    <property type="entry name" value="NAT_SF"/>
    <property type="match status" value="1"/>
</dbReference>
<dbReference type="Pfam" id="PF00583">
    <property type="entry name" value="Acetyltransf_1"/>
    <property type="match status" value="1"/>
</dbReference>
<dbReference type="PROSITE" id="PS51186">
    <property type="entry name" value="GNAT"/>
    <property type="match status" value="1"/>
</dbReference>
<reference evidence="4 5" key="1">
    <citation type="submission" date="2016-10" db="EMBL/GenBank/DDBJ databases">
        <authorList>
            <person name="Varghese N."/>
            <person name="Submissions S."/>
        </authorList>
    </citation>
    <scope>NUCLEOTIDE SEQUENCE [LARGE SCALE GENOMIC DNA]</scope>
    <source>
        <strain evidence="4 5">22B</strain>
    </source>
</reference>
<keyword evidence="5" id="KW-1185">Reference proteome</keyword>
<organism evidence="4 5">
    <name type="scientific">Succinivibrio dextrinosolvens</name>
    <dbReference type="NCBI Taxonomy" id="83771"/>
    <lineage>
        <taxon>Bacteria</taxon>
        <taxon>Pseudomonadati</taxon>
        <taxon>Pseudomonadota</taxon>
        <taxon>Gammaproteobacteria</taxon>
        <taxon>Aeromonadales</taxon>
        <taxon>Succinivibrionaceae</taxon>
        <taxon>Succinivibrio</taxon>
    </lineage>
</organism>
<feature type="domain" description="N-acetyltransferase" evidence="3">
    <location>
        <begin position="1"/>
        <end position="159"/>
    </location>
</feature>
<dbReference type="InterPro" id="IPR016181">
    <property type="entry name" value="Acyl_CoA_acyltransferase"/>
</dbReference>
<keyword evidence="2" id="KW-0012">Acyltransferase</keyword>
<evidence type="ECO:0000313" key="4">
    <source>
        <dbReference type="EMBL" id="SFK49515.1"/>
    </source>
</evidence>